<feature type="chain" id="PRO_5001681100" evidence="3">
    <location>
        <begin position="27"/>
        <end position="397"/>
    </location>
</feature>
<dbReference type="EMBL" id="JJRY01000001">
    <property type="protein sequence ID" value="KEF40488.1"/>
    <property type="molecule type" value="Genomic_DNA"/>
</dbReference>
<feature type="domain" description="Leucine-binding protein" evidence="4">
    <location>
        <begin position="51"/>
        <end position="370"/>
    </location>
</feature>
<dbReference type="OrthoDB" id="9783240at2"/>
<dbReference type="Proteomes" id="UP000027936">
    <property type="component" value="Unassembled WGS sequence"/>
</dbReference>
<dbReference type="InterPro" id="IPR028082">
    <property type="entry name" value="Peripla_BP_I"/>
</dbReference>
<dbReference type="PROSITE" id="PS51257">
    <property type="entry name" value="PROKAR_LIPOPROTEIN"/>
    <property type="match status" value="1"/>
</dbReference>
<evidence type="ECO:0000313" key="5">
    <source>
        <dbReference type="EMBL" id="KEF40488.1"/>
    </source>
</evidence>
<comment type="similarity">
    <text evidence="1">Belongs to the leucine-binding protein family.</text>
</comment>
<gene>
    <name evidence="5" type="ORF">M670_00514</name>
</gene>
<sequence>MEKLFKRKSVLITLMLSLLLVFTACGNTQTNSSSSIGESDQGEAGGTGDVIKIGAIFSETGPASTLGKTQANLVKLLQKQLDEQGGIDGKKIEIIMQDYETDDTKAVVAADKLISGGVVAVVGATQSSTTMAIVPKITGAGIPLMTTAPINPDTKGVFQMAPSNVTAGELIKDFLQERNISKIAWINARDGYGVDGLPSFEKVAAENNIEIVAHEEFDANATDMTIQLTNIRKANPEAIIVWSRTPGAGIVARNFKSLGFDIPMIQANAAANQGFLDQVKDDNEEIFIVGAKLSVVDQLPAGPQKDNLMKLRDDYKAMFNSEPDNFTAHAADGFNLIFEAIKAGNTTSEQIAEFLQNNVNDYLGLSGTFNTKSYVGPNEDGFSMLAIENNTWKFSEQ</sequence>
<dbReference type="Gene3D" id="3.40.50.2300">
    <property type="match status" value="2"/>
</dbReference>
<dbReference type="PANTHER" id="PTHR30483">
    <property type="entry name" value="LEUCINE-SPECIFIC-BINDING PROTEIN"/>
    <property type="match status" value="1"/>
</dbReference>
<dbReference type="RefSeq" id="WP_035192930.1">
    <property type="nucleotide sequence ID" value="NZ_JJRY01000001.1"/>
</dbReference>
<proteinExistence type="inferred from homology"/>
<accession>A0A072NUE0</accession>
<evidence type="ECO:0000256" key="2">
    <source>
        <dbReference type="ARBA" id="ARBA00022729"/>
    </source>
</evidence>
<dbReference type="PATRIC" id="fig|1348973.3.peg.500"/>
<dbReference type="InterPro" id="IPR028081">
    <property type="entry name" value="Leu-bd"/>
</dbReference>
<comment type="caution">
    <text evidence="5">The sequence shown here is derived from an EMBL/GenBank/DDBJ whole genome shotgun (WGS) entry which is preliminary data.</text>
</comment>
<evidence type="ECO:0000256" key="3">
    <source>
        <dbReference type="SAM" id="SignalP"/>
    </source>
</evidence>
<dbReference type="SUPFAM" id="SSF53822">
    <property type="entry name" value="Periplasmic binding protein-like I"/>
    <property type="match status" value="1"/>
</dbReference>
<protein>
    <submittedName>
        <fullName evidence="5">Amino acid/amide ABC transporter substrate-binding protein, HAAT family</fullName>
    </submittedName>
</protein>
<evidence type="ECO:0000259" key="4">
    <source>
        <dbReference type="Pfam" id="PF13458"/>
    </source>
</evidence>
<dbReference type="PANTHER" id="PTHR30483:SF38">
    <property type="entry name" value="BLR7848 PROTEIN"/>
    <property type="match status" value="1"/>
</dbReference>
<reference evidence="5 6" key="1">
    <citation type="submission" date="2014-04" db="EMBL/GenBank/DDBJ databases">
        <title>Draft genome sequence of Bacillus azotoformans MEV2011, a (co-) denitrifying strain unable to grow in the presence of oxygen.</title>
        <authorList>
            <person name="Nielsen M."/>
            <person name="Schreiber L."/>
            <person name="Finster K."/>
            <person name="Schramm A."/>
        </authorList>
    </citation>
    <scope>NUCLEOTIDE SEQUENCE [LARGE SCALE GENOMIC DNA]</scope>
    <source>
        <strain evidence="5 6">MEV2011</strain>
    </source>
</reference>
<keyword evidence="2 3" id="KW-0732">Signal</keyword>
<name>A0A072NUE0_SCHAZ</name>
<dbReference type="AlphaFoldDB" id="A0A072NUE0"/>
<evidence type="ECO:0000313" key="6">
    <source>
        <dbReference type="Proteomes" id="UP000027936"/>
    </source>
</evidence>
<feature type="signal peptide" evidence="3">
    <location>
        <begin position="1"/>
        <end position="26"/>
    </location>
</feature>
<evidence type="ECO:0000256" key="1">
    <source>
        <dbReference type="ARBA" id="ARBA00010062"/>
    </source>
</evidence>
<dbReference type="InterPro" id="IPR051010">
    <property type="entry name" value="BCAA_transport"/>
</dbReference>
<organism evidence="5 6">
    <name type="scientific">Schinkia azotoformans MEV2011</name>
    <dbReference type="NCBI Taxonomy" id="1348973"/>
    <lineage>
        <taxon>Bacteria</taxon>
        <taxon>Bacillati</taxon>
        <taxon>Bacillota</taxon>
        <taxon>Bacilli</taxon>
        <taxon>Bacillales</taxon>
        <taxon>Bacillaceae</taxon>
        <taxon>Calidifontibacillus/Schinkia group</taxon>
        <taxon>Schinkia</taxon>
    </lineage>
</organism>
<dbReference type="Pfam" id="PF13458">
    <property type="entry name" value="Peripla_BP_6"/>
    <property type="match status" value="1"/>
</dbReference>
<dbReference type="CDD" id="cd06333">
    <property type="entry name" value="PBP1_ABC_RPA1789-like"/>
    <property type="match status" value="1"/>
</dbReference>